<sequence length="63" mass="7085">MKKIELSKGKKLEKKQLKMIHGGLLDCMEAVPCTEFPCETYPPGDIRNCTLFSPSCAQKICRP</sequence>
<name>A0A411DMR3_CHRID</name>
<protein>
    <recommendedName>
        <fullName evidence="2">Bacteriocin</fullName>
    </recommendedName>
</protein>
<evidence type="ECO:0008006" key="2">
    <source>
        <dbReference type="Google" id="ProtNLM"/>
    </source>
</evidence>
<evidence type="ECO:0000313" key="1">
    <source>
        <dbReference type="EMBL" id="QBA21584.1"/>
    </source>
</evidence>
<organism evidence="1">
    <name type="scientific">Chryseobacterium indologenes</name>
    <name type="common">Flavobacterium indologenes</name>
    <dbReference type="NCBI Taxonomy" id="253"/>
    <lineage>
        <taxon>Bacteria</taxon>
        <taxon>Pseudomonadati</taxon>
        <taxon>Bacteroidota</taxon>
        <taxon>Flavobacteriia</taxon>
        <taxon>Flavobacteriales</taxon>
        <taxon>Weeksellaceae</taxon>
        <taxon>Chryseobacterium group</taxon>
        <taxon>Chryseobacterium</taxon>
    </lineage>
</organism>
<proteinExistence type="predicted"/>
<dbReference type="AlphaFoldDB" id="A0A411DMR3"/>
<reference evidence="1" key="1">
    <citation type="submission" date="2019-01" db="EMBL/GenBank/DDBJ databases">
        <title>Whole Genome Sequencing for Putative Detection of Antimicrobial Resistance and Potential Virulence Factors in Chryseobacterium indologenes isolated from Nile Tilapia in Tanzania.</title>
        <authorList>
            <person name="Mwega E."/>
            <person name="Mutoloki S."/>
            <person name="Mugimba K."/>
            <person name="Colquhoun D."/>
            <person name="Mdegela R."/>
            <person name="Evensen O."/>
            <person name="Wasteson Y."/>
        </authorList>
    </citation>
    <scope>NUCLEOTIDE SEQUENCE [LARGE SCALE GENOMIC DNA]</scope>
    <source>
        <strain evidence="1">StR 01</strain>
    </source>
</reference>
<dbReference type="EMBL" id="CP035532">
    <property type="protein sequence ID" value="QBA21584.1"/>
    <property type="molecule type" value="Genomic_DNA"/>
</dbReference>
<accession>A0A411DMR3</accession>
<gene>
    <name evidence="1" type="ORF">EU348_10380</name>
</gene>